<dbReference type="EMBL" id="JACYFS010000001">
    <property type="protein sequence ID" value="MBD8082180.1"/>
    <property type="molecule type" value="Genomic_DNA"/>
</dbReference>
<name>A0ABR8ZB93_9FLAO</name>
<reference evidence="1 2" key="1">
    <citation type="submission" date="2020-09" db="EMBL/GenBank/DDBJ databases">
        <title>Genome seq and assembly of Chryseobacterium sp.</title>
        <authorList>
            <person name="Chhetri G."/>
        </authorList>
    </citation>
    <scope>NUCLEOTIDE SEQUENCE [LARGE SCALE GENOMIC DNA]</scope>
    <source>
        <strain evidence="1 2">GCR10</strain>
    </source>
</reference>
<dbReference type="Proteomes" id="UP000637299">
    <property type="component" value="Unassembled WGS sequence"/>
</dbReference>
<proteinExistence type="predicted"/>
<evidence type="ECO:0000313" key="1">
    <source>
        <dbReference type="EMBL" id="MBD8082180.1"/>
    </source>
</evidence>
<keyword evidence="2" id="KW-1185">Reference proteome</keyword>
<evidence type="ECO:0008006" key="3">
    <source>
        <dbReference type="Google" id="ProtNLM"/>
    </source>
</evidence>
<comment type="caution">
    <text evidence="1">The sequence shown here is derived from an EMBL/GenBank/DDBJ whole genome shotgun (WGS) entry which is preliminary data.</text>
</comment>
<accession>A0ABR8ZB93</accession>
<sequence length="104" mass="12331">MEIEDRYGDLQEMYWKSENGDIVFNKLNSSSAVIEKDWRRIYVKINGKLINVDEWLDPNNKYIFDVVIYRPDKSLNGLNTDKREIERGIKNSGLELISELKVKY</sequence>
<evidence type="ECO:0000313" key="2">
    <source>
        <dbReference type="Proteomes" id="UP000637299"/>
    </source>
</evidence>
<dbReference type="RefSeq" id="WP_191735832.1">
    <property type="nucleotide sequence ID" value="NZ_JACYFS010000001.1"/>
</dbReference>
<organism evidence="1 2">
    <name type="scientific">Chryseobacterium caseinilyticum</name>
    <dbReference type="NCBI Taxonomy" id="2771428"/>
    <lineage>
        <taxon>Bacteria</taxon>
        <taxon>Pseudomonadati</taxon>
        <taxon>Bacteroidota</taxon>
        <taxon>Flavobacteriia</taxon>
        <taxon>Flavobacteriales</taxon>
        <taxon>Weeksellaceae</taxon>
        <taxon>Chryseobacterium group</taxon>
        <taxon>Chryseobacterium</taxon>
    </lineage>
</organism>
<gene>
    <name evidence="1" type="ORF">IC610_07030</name>
</gene>
<protein>
    <recommendedName>
        <fullName evidence="3">GLPGLI family protein</fullName>
    </recommendedName>
</protein>